<feature type="transmembrane region" description="Helical" evidence="1">
    <location>
        <begin position="204"/>
        <end position="223"/>
    </location>
</feature>
<reference evidence="2" key="2">
    <citation type="submission" date="2023-05" db="EMBL/GenBank/DDBJ databases">
        <authorList>
            <consortium name="Lawrence Berkeley National Laboratory"/>
            <person name="Steindorff A."/>
            <person name="Hensen N."/>
            <person name="Bonometti L."/>
            <person name="Westerberg I."/>
            <person name="Brannstrom I.O."/>
            <person name="Guillou S."/>
            <person name="Cros-Aarteil S."/>
            <person name="Calhoun S."/>
            <person name="Haridas S."/>
            <person name="Kuo A."/>
            <person name="Mondo S."/>
            <person name="Pangilinan J."/>
            <person name="Riley R."/>
            <person name="Labutti K."/>
            <person name="Andreopoulos B."/>
            <person name="Lipzen A."/>
            <person name="Chen C."/>
            <person name="Yanf M."/>
            <person name="Daum C."/>
            <person name="Ng V."/>
            <person name="Clum A."/>
            <person name="Ohm R."/>
            <person name="Martin F."/>
            <person name="Silar P."/>
            <person name="Natvig D."/>
            <person name="Lalanne C."/>
            <person name="Gautier V."/>
            <person name="Ament-Velasquez S.L."/>
            <person name="Kruys A."/>
            <person name="Hutchinson M.I."/>
            <person name="Powell A.J."/>
            <person name="Barry K."/>
            <person name="Miller A.N."/>
            <person name="Grigoriev I.V."/>
            <person name="Debuchy R."/>
            <person name="Gladieux P."/>
            <person name="Thoren M.H."/>
            <person name="Johannesson H."/>
        </authorList>
    </citation>
    <scope>NUCLEOTIDE SEQUENCE</scope>
    <source>
        <strain evidence="2">CBS 990.96</strain>
    </source>
</reference>
<evidence type="ECO:0000313" key="3">
    <source>
        <dbReference type="Proteomes" id="UP001301958"/>
    </source>
</evidence>
<keyword evidence="1" id="KW-0812">Transmembrane</keyword>
<feature type="transmembrane region" description="Helical" evidence="1">
    <location>
        <begin position="166"/>
        <end position="184"/>
    </location>
</feature>
<evidence type="ECO:0000313" key="2">
    <source>
        <dbReference type="EMBL" id="KAK4228581.1"/>
    </source>
</evidence>
<dbReference type="AlphaFoldDB" id="A0AAN7BSC5"/>
<gene>
    <name evidence="2" type="ORF">QBC38DRAFT_351459</name>
</gene>
<feature type="transmembrane region" description="Helical" evidence="1">
    <location>
        <begin position="84"/>
        <end position="103"/>
    </location>
</feature>
<keyword evidence="1" id="KW-0472">Membrane</keyword>
<evidence type="ECO:0000256" key="1">
    <source>
        <dbReference type="SAM" id="Phobius"/>
    </source>
</evidence>
<dbReference type="Proteomes" id="UP001301958">
    <property type="component" value="Unassembled WGS sequence"/>
</dbReference>
<keyword evidence="1" id="KW-1133">Transmembrane helix</keyword>
<dbReference type="EMBL" id="MU865317">
    <property type="protein sequence ID" value="KAK4228581.1"/>
    <property type="molecule type" value="Genomic_DNA"/>
</dbReference>
<evidence type="ECO:0008006" key="4">
    <source>
        <dbReference type="Google" id="ProtNLM"/>
    </source>
</evidence>
<feature type="transmembrane region" description="Helical" evidence="1">
    <location>
        <begin position="124"/>
        <end position="146"/>
    </location>
</feature>
<dbReference type="PANTHER" id="PTHR35179">
    <property type="entry name" value="PROTEIN CBG02620"/>
    <property type="match status" value="1"/>
</dbReference>
<feature type="transmembrane region" description="Helical" evidence="1">
    <location>
        <begin position="53"/>
        <end position="78"/>
    </location>
</feature>
<feature type="transmembrane region" description="Helical" evidence="1">
    <location>
        <begin position="20"/>
        <end position="41"/>
    </location>
</feature>
<name>A0AAN7BSC5_9PEZI</name>
<accession>A0AAN7BSC5</accession>
<comment type="caution">
    <text evidence="2">The sequence shown here is derived from an EMBL/GenBank/DDBJ whole genome shotgun (WGS) entry which is preliminary data.</text>
</comment>
<sequence length="263" mass="30443">GTLVPPWYRPDPPSENSLDLASFFWGFAMSIACFASIKGAQQTRRCWIRSHKVNAYIVMIWLEWSSCVILSIISWLFLIGIIPISIWILLAMLSMWAIQIQCLTQILVNRISLILFDREFARRLKFGVGVSVGLISISVFCIWAPARLQISQRWMDINRIWDRVEKALFLIIDAALNIYFMWLVRTKLIANGLTKYRLVYKFNIFMVCISIGLDVLIIGIMSLDDDTVYMQVHPLTYLAKLQIEMNMAELLGKVIKRSNERRA</sequence>
<feature type="non-terminal residue" evidence="2">
    <location>
        <position position="263"/>
    </location>
</feature>
<reference evidence="2" key="1">
    <citation type="journal article" date="2023" name="Mol. Phylogenet. Evol.">
        <title>Genome-scale phylogeny and comparative genomics of the fungal order Sordariales.</title>
        <authorList>
            <person name="Hensen N."/>
            <person name="Bonometti L."/>
            <person name="Westerberg I."/>
            <person name="Brannstrom I.O."/>
            <person name="Guillou S."/>
            <person name="Cros-Aarteil S."/>
            <person name="Calhoun S."/>
            <person name="Haridas S."/>
            <person name="Kuo A."/>
            <person name="Mondo S."/>
            <person name="Pangilinan J."/>
            <person name="Riley R."/>
            <person name="LaButti K."/>
            <person name="Andreopoulos B."/>
            <person name="Lipzen A."/>
            <person name="Chen C."/>
            <person name="Yan M."/>
            <person name="Daum C."/>
            <person name="Ng V."/>
            <person name="Clum A."/>
            <person name="Steindorff A."/>
            <person name="Ohm R.A."/>
            <person name="Martin F."/>
            <person name="Silar P."/>
            <person name="Natvig D.O."/>
            <person name="Lalanne C."/>
            <person name="Gautier V."/>
            <person name="Ament-Velasquez S.L."/>
            <person name="Kruys A."/>
            <person name="Hutchinson M.I."/>
            <person name="Powell A.J."/>
            <person name="Barry K."/>
            <person name="Miller A.N."/>
            <person name="Grigoriev I.V."/>
            <person name="Debuchy R."/>
            <person name="Gladieux P."/>
            <person name="Hiltunen Thoren M."/>
            <person name="Johannesson H."/>
        </authorList>
    </citation>
    <scope>NUCLEOTIDE SEQUENCE</scope>
    <source>
        <strain evidence="2">CBS 990.96</strain>
    </source>
</reference>
<keyword evidence="3" id="KW-1185">Reference proteome</keyword>
<protein>
    <recommendedName>
        <fullName evidence="4">Transmembrane protein</fullName>
    </recommendedName>
</protein>
<organism evidence="2 3">
    <name type="scientific">Podospora fimiseda</name>
    <dbReference type="NCBI Taxonomy" id="252190"/>
    <lineage>
        <taxon>Eukaryota</taxon>
        <taxon>Fungi</taxon>
        <taxon>Dikarya</taxon>
        <taxon>Ascomycota</taxon>
        <taxon>Pezizomycotina</taxon>
        <taxon>Sordariomycetes</taxon>
        <taxon>Sordariomycetidae</taxon>
        <taxon>Sordariales</taxon>
        <taxon>Podosporaceae</taxon>
        <taxon>Podospora</taxon>
    </lineage>
</organism>
<proteinExistence type="predicted"/>
<feature type="non-terminal residue" evidence="2">
    <location>
        <position position="1"/>
    </location>
</feature>
<dbReference type="PANTHER" id="PTHR35179:SF1">
    <property type="entry name" value="INTEGRAL MEMBRANE PROTEIN"/>
    <property type="match status" value="1"/>
</dbReference>